<sequence>MEKLEIQMSKLMKVACKTLAAKAAHGIMTRNSWLQQKLLVLSLFNGDLDGAFGLPGANCWPELFKLQDTMLSTSNDVLEKAKIGTRHAVG</sequence>
<name>A0AAD3SEI6_NEPGR</name>
<dbReference type="AlphaFoldDB" id="A0AAD3SEI6"/>
<reference evidence="1" key="1">
    <citation type="submission" date="2023-05" db="EMBL/GenBank/DDBJ databases">
        <title>Nepenthes gracilis genome sequencing.</title>
        <authorList>
            <person name="Fukushima K."/>
        </authorList>
    </citation>
    <scope>NUCLEOTIDE SEQUENCE</scope>
    <source>
        <strain evidence="1">SING2019-196</strain>
    </source>
</reference>
<evidence type="ECO:0000313" key="1">
    <source>
        <dbReference type="EMBL" id="GMH09199.1"/>
    </source>
</evidence>
<dbReference type="EMBL" id="BSYO01000009">
    <property type="protein sequence ID" value="GMH09199.1"/>
    <property type="molecule type" value="Genomic_DNA"/>
</dbReference>
<organism evidence="1 2">
    <name type="scientific">Nepenthes gracilis</name>
    <name type="common">Slender pitcher plant</name>
    <dbReference type="NCBI Taxonomy" id="150966"/>
    <lineage>
        <taxon>Eukaryota</taxon>
        <taxon>Viridiplantae</taxon>
        <taxon>Streptophyta</taxon>
        <taxon>Embryophyta</taxon>
        <taxon>Tracheophyta</taxon>
        <taxon>Spermatophyta</taxon>
        <taxon>Magnoliopsida</taxon>
        <taxon>eudicotyledons</taxon>
        <taxon>Gunneridae</taxon>
        <taxon>Pentapetalae</taxon>
        <taxon>Caryophyllales</taxon>
        <taxon>Nepenthaceae</taxon>
        <taxon>Nepenthes</taxon>
    </lineage>
</organism>
<accession>A0AAD3SEI6</accession>
<comment type="caution">
    <text evidence="1">The sequence shown here is derived from an EMBL/GenBank/DDBJ whole genome shotgun (WGS) entry which is preliminary data.</text>
</comment>
<gene>
    <name evidence="1" type="ORF">Nepgr_011039</name>
</gene>
<dbReference type="Proteomes" id="UP001279734">
    <property type="component" value="Unassembled WGS sequence"/>
</dbReference>
<evidence type="ECO:0000313" key="2">
    <source>
        <dbReference type="Proteomes" id="UP001279734"/>
    </source>
</evidence>
<protein>
    <submittedName>
        <fullName evidence="1">Uncharacterized protein</fullName>
    </submittedName>
</protein>
<keyword evidence="2" id="KW-1185">Reference proteome</keyword>
<proteinExistence type="predicted"/>